<dbReference type="GO" id="GO:0005667">
    <property type="term" value="C:transcription regulator complex"/>
    <property type="evidence" value="ECO:0007669"/>
    <property type="project" value="TreeGrafter"/>
</dbReference>
<dbReference type="GO" id="GO:0008270">
    <property type="term" value="F:zinc ion binding"/>
    <property type="evidence" value="ECO:0007669"/>
    <property type="project" value="UniProtKB-KW"/>
</dbReference>
<dbReference type="GO" id="GO:0004402">
    <property type="term" value="F:histone acetyltransferase activity"/>
    <property type="evidence" value="ECO:0007669"/>
    <property type="project" value="InterPro"/>
</dbReference>
<evidence type="ECO:0000256" key="11">
    <source>
        <dbReference type="ARBA" id="ARBA00048017"/>
    </source>
</evidence>
<dbReference type="PROSITE" id="PS50134">
    <property type="entry name" value="ZF_TAZ"/>
    <property type="match status" value="1"/>
</dbReference>
<evidence type="ECO:0000256" key="10">
    <source>
        <dbReference type="ARBA" id="ARBA00023242"/>
    </source>
</evidence>
<dbReference type="InterPro" id="IPR000197">
    <property type="entry name" value="Znf_TAZ"/>
</dbReference>
<name>A0A813LVJ4_9BILA</name>
<keyword evidence="6 12" id="KW-0862">Zinc</keyword>
<keyword evidence="8" id="KW-0805">Transcription regulation</keyword>
<evidence type="ECO:0000256" key="9">
    <source>
        <dbReference type="ARBA" id="ARBA00023163"/>
    </source>
</evidence>
<feature type="domain" description="KIX" evidence="14">
    <location>
        <begin position="202"/>
        <end position="284"/>
    </location>
</feature>
<accession>A0A813LVJ4</accession>
<feature type="domain" description="TAZ-type" evidence="13">
    <location>
        <begin position="43"/>
        <end position="123"/>
    </location>
</feature>
<dbReference type="PANTHER" id="PTHR13808">
    <property type="entry name" value="CBP/P300-RELATED"/>
    <property type="match status" value="1"/>
</dbReference>
<keyword evidence="3" id="KW-0808">Transferase</keyword>
<evidence type="ECO:0000256" key="1">
    <source>
        <dbReference type="ARBA" id="ARBA00004123"/>
    </source>
</evidence>
<dbReference type="OrthoDB" id="899at2759"/>
<keyword evidence="5 12" id="KW-0863">Zinc-finger</keyword>
<evidence type="ECO:0000256" key="7">
    <source>
        <dbReference type="ARBA" id="ARBA00022853"/>
    </source>
</evidence>
<dbReference type="GO" id="GO:0031490">
    <property type="term" value="F:chromatin DNA binding"/>
    <property type="evidence" value="ECO:0007669"/>
    <property type="project" value="TreeGrafter"/>
</dbReference>
<dbReference type="InterPro" id="IPR013178">
    <property type="entry name" value="Histone_AcTrfase_Rtt109/CBP"/>
</dbReference>
<keyword evidence="9" id="KW-0804">Transcription</keyword>
<evidence type="ECO:0000256" key="3">
    <source>
        <dbReference type="ARBA" id="ARBA00022679"/>
    </source>
</evidence>
<dbReference type="SMART" id="SM00551">
    <property type="entry name" value="ZnF_TAZ"/>
    <property type="match status" value="1"/>
</dbReference>
<evidence type="ECO:0000256" key="4">
    <source>
        <dbReference type="ARBA" id="ARBA00022723"/>
    </source>
</evidence>
<protein>
    <recommendedName>
        <fullName evidence="2">histone acetyltransferase</fullName>
        <ecNumber evidence="2">2.3.1.48</ecNumber>
    </recommendedName>
</protein>
<dbReference type="SUPFAM" id="SSF57933">
    <property type="entry name" value="TAZ domain"/>
    <property type="match status" value="1"/>
</dbReference>
<dbReference type="Gene3D" id="1.20.1020.10">
    <property type="entry name" value="TAZ domain"/>
    <property type="match status" value="1"/>
</dbReference>
<evidence type="ECO:0000313" key="15">
    <source>
        <dbReference type="EMBL" id="CAF0704139.1"/>
    </source>
</evidence>
<dbReference type="InterPro" id="IPR036529">
    <property type="entry name" value="KIX_dom_sf"/>
</dbReference>
<dbReference type="GO" id="GO:0005634">
    <property type="term" value="C:nucleus"/>
    <property type="evidence" value="ECO:0007669"/>
    <property type="project" value="UniProtKB-SubCell"/>
</dbReference>
<comment type="subcellular location">
    <subcellularLocation>
        <location evidence="1">Nucleus</location>
    </subcellularLocation>
</comment>
<dbReference type="PROSITE" id="PS50952">
    <property type="entry name" value="KIX"/>
    <property type="match status" value="1"/>
</dbReference>
<dbReference type="EMBL" id="CAJNOC010000005">
    <property type="protein sequence ID" value="CAF0704139.1"/>
    <property type="molecule type" value="Genomic_DNA"/>
</dbReference>
<dbReference type="SUPFAM" id="SSF47040">
    <property type="entry name" value="Kix domain of CBP (creb binding protein)"/>
    <property type="match status" value="1"/>
</dbReference>
<proteinExistence type="predicted"/>
<dbReference type="GO" id="GO:0045944">
    <property type="term" value="P:positive regulation of transcription by RNA polymerase II"/>
    <property type="evidence" value="ECO:0007669"/>
    <property type="project" value="TreeGrafter"/>
</dbReference>
<feature type="zinc finger region" description="TAZ-type" evidence="12">
    <location>
        <begin position="43"/>
        <end position="123"/>
    </location>
</feature>
<keyword evidence="4 12" id="KW-0479">Metal-binding</keyword>
<sequence>MNQEQMVIENPSSIATVQTESLACTSNKTENSENEIKIETNETENSKILVDTYLKALCHAVTCSESNCRAEKCYQFKRIIEHSNSCKKVNTQCDYCRQLVALCVVHAKSCQETNCQIPDCHVIKGKLVTLHEFKAKSQSSLEFIHNNLNLLKYKKLCDCQNQTDMDTEKVDIDQNEDETEKKSLNLKEKIEKIKLIPTERLTSREEKLVKFDRKLRNHLVKQLIELFVDKFDLKEKNFYKSVPYASLVAFVIKTEVKLYASTNNSDDYLYLLVDFLYNLEKEFSKKSQSKIDIELQTDNVAVKSKNSLNCDDESDLEVPPSKKVKIEN</sequence>
<keyword evidence="16" id="KW-1185">Reference proteome</keyword>
<reference evidence="15" key="1">
    <citation type="submission" date="2021-02" db="EMBL/GenBank/DDBJ databases">
        <authorList>
            <person name="Nowell W R."/>
        </authorList>
    </citation>
    <scope>NUCLEOTIDE SEQUENCE</scope>
    <source>
        <strain evidence="15">Ploen Becks lab</strain>
    </source>
</reference>
<dbReference type="Pfam" id="PF02135">
    <property type="entry name" value="zf-TAZ"/>
    <property type="match status" value="1"/>
</dbReference>
<dbReference type="GO" id="GO:0003713">
    <property type="term" value="F:transcription coactivator activity"/>
    <property type="evidence" value="ECO:0007669"/>
    <property type="project" value="TreeGrafter"/>
</dbReference>
<dbReference type="InterPro" id="IPR003101">
    <property type="entry name" value="KIX_dom"/>
</dbReference>
<comment type="catalytic activity">
    <reaction evidence="11">
        <text>L-lysyl-[protein] + acetyl-CoA = N(6)-acetyl-L-lysyl-[protein] + CoA + H(+)</text>
        <dbReference type="Rhea" id="RHEA:45948"/>
        <dbReference type="Rhea" id="RHEA-COMP:9752"/>
        <dbReference type="Rhea" id="RHEA-COMP:10731"/>
        <dbReference type="ChEBI" id="CHEBI:15378"/>
        <dbReference type="ChEBI" id="CHEBI:29969"/>
        <dbReference type="ChEBI" id="CHEBI:57287"/>
        <dbReference type="ChEBI" id="CHEBI:57288"/>
        <dbReference type="ChEBI" id="CHEBI:61930"/>
        <dbReference type="EC" id="2.3.1.48"/>
    </reaction>
</comment>
<dbReference type="GO" id="GO:0000123">
    <property type="term" value="C:histone acetyltransferase complex"/>
    <property type="evidence" value="ECO:0007669"/>
    <property type="project" value="TreeGrafter"/>
</dbReference>
<dbReference type="PANTHER" id="PTHR13808:SF1">
    <property type="entry name" value="HISTONE ACETYLTRANSFERASE"/>
    <property type="match status" value="1"/>
</dbReference>
<dbReference type="Gene3D" id="1.10.246.20">
    <property type="entry name" value="Coactivator CBP, KIX domain"/>
    <property type="match status" value="1"/>
</dbReference>
<organism evidence="15 16">
    <name type="scientific">Brachionus calyciflorus</name>
    <dbReference type="NCBI Taxonomy" id="104777"/>
    <lineage>
        <taxon>Eukaryota</taxon>
        <taxon>Metazoa</taxon>
        <taxon>Spiralia</taxon>
        <taxon>Gnathifera</taxon>
        <taxon>Rotifera</taxon>
        <taxon>Eurotatoria</taxon>
        <taxon>Monogononta</taxon>
        <taxon>Pseudotrocha</taxon>
        <taxon>Ploima</taxon>
        <taxon>Brachionidae</taxon>
        <taxon>Brachionus</taxon>
    </lineage>
</organism>
<evidence type="ECO:0000256" key="2">
    <source>
        <dbReference type="ARBA" id="ARBA00013184"/>
    </source>
</evidence>
<evidence type="ECO:0000256" key="8">
    <source>
        <dbReference type="ARBA" id="ARBA00023015"/>
    </source>
</evidence>
<keyword evidence="10" id="KW-0539">Nucleus</keyword>
<evidence type="ECO:0000259" key="14">
    <source>
        <dbReference type="PROSITE" id="PS50952"/>
    </source>
</evidence>
<evidence type="ECO:0000313" key="16">
    <source>
        <dbReference type="Proteomes" id="UP000663879"/>
    </source>
</evidence>
<dbReference type="EC" id="2.3.1.48" evidence="2"/>
<evidence type="ECO:0000256" key="5">
    <source>
        <dbReference type="ARBA" id="ARBA00022771"/>
    </source>
</evidence>
<evidence type="ECO:0000259" key="13">
    <source>
        <dbReference type="PROSITE" id="PS50134"/>
    </source>
</evidence>
<comment type="caution">
    <text evidence="15">The sequence shown here is derived from an EMBL/GenBank/DDBJ whole genome shotgun (WGS) entry which is preliminary data.</text>
</comment>
<gene>
    <name evidence="15" type="ORF">OXX778_LOCUS118</name>
</gene>
<dbReference type="InterPro" id="IPR035898">
    <property type="entry name" value="TAZ_dom_sf"/>
</dbReference>
<evidence type="ECO:0000256" key="12">
    <source>
        <dbReference type="PROSITE-ProRule" id="PRU00203"/>
    </source>
</evidence>
<dbReference type="AlphaFoldDB" id="A0A813LVJ4"/>
<dbReference type="Proteomes" id="UP000663879">
    <property type="component" value="Unassembled WGS sequence"/>
</dbReference>
<evidence type="ECO:0000256" key="6">
    <source>
        <dbReference type="ARBA" id="ARBA00022833"/>
    </source>
</evidence>
<keyword evidence="7" id="KW-0156">Chromatin regulator</keyword>